<dbReference type="InterPro" id="IPR022324">
    <property type="entry name" value="Bacilysin_exporter_BacE_put"/>
</dbReference>
<dbReference type="Gene3D" id="1.20.1250.20">
    <property type="entry name" value="MFS general substrate transporter like domains"/>
    <property type="match status" value="1"/>
</dbReference>
<feature type="transmembrane region" description="Helical" evidence="7">
    <location>
        <begin position="87"/>
        <end position="108"/>
    </location>
</feature>
<evidence type="ECO:0000313" key="9">
    <source>
        <dbReference type="EMBL" id="ASN07247.1"/>
    </source>
</evidence>
<sequence length="409" mass="44866">MENSNARVIKEDDFPQLSKNYPVFRFMGGNLISFFGDQIYLIAIPLIVLAITGSPFSMGAVAALERLPILLQPIIGILSDRLNRKRLLLICDFGRGLIVGLIGILFILDQLAMWHMYSGALIIGILSQIYNTSQFASVPNMVRRNDLHAVNSINTGIFNTAVLVAPGLGGLLISFYNPGYALLINSISFFIAFFTVLSITIKVTDTKSRGKRTFIEDIKEGFDFVVKTKPILFTNLAMLASIFGTTLFLTMMIFYLKDAIQLTTTQIGWLLSIGGIGAIFGSLATNFLKGKFSYRRILFFASFAGGLSIILFGLSNTYVSLILFNLMGTVAVSLMNPCIVTIRQTLTPDYLLGRVQATSRFMTWILLPIAALLAGVMAERVGTDTTILIGGAISTVASVVYLHPSLKYR</sequence>
<dbReference type="InterPro" id="IPR010290">
    <property type="entry name" value="TM_effector"/>
</dbReference>
<evidence type="ECO:0000256" key="3">
    <source>
        <dbReference type="ARBA" id="ARBA00022475"/>
    </source>
</evidence>
<feature type="transmembrane region" description="Helical" evidence="7">
    <location>
        <begin position="297"/>
        <end position="315"/>
    </location>
</feature>
<dbReference type="PANTHER" id="PTHR23513:SF6">
    <property type="entry name" value="MAJOR FACILITATOR SUPERFAMILY ASSOCIATED DOMAIN-CONTAINING PROTEIN"/>
    <property type="match status" value="1"/>
</dbReference>
<dbReference type="PROSITE" id="PS50850">
    <property type="entry name" value="MFS"/>
    <property type="match status" value="1"/>
</dbReference>
<evidence type="ECO:0000256" key="7">
    <source>
        <dbReference type="SAM" id="Phobius"/>
    </source>
</evidence>
<feature type="transmembrane region" description="Helical" evidence="7">
    <location>
        <begin position="361"/>
        <end position="379"/>
    </location>
</feature>
<reference evidence="9 10" key="1">
    <citation type="journal article" date="2003" name="Int. J. Syst. Evol. Microbiol.">
        <title>Virgibacillus carmonensis sp. nov., Virgibacillus necropolis sp. nov. and Virgibacillus picturae sp. nov., three novel species isolated from deteriorated mural paintings, transfer of the species of the genus salibacillus to Virgibacillus, as Virgibacillus marismortui comb. nov. and Virgibacillus salexigens comb. nov., and emended description of the genus Virgibacillus.</title>
        <authorList>
            <person name="Heyrman J."/>
            <person name="Logan N.A."/>
            <person name="Busse H.J."/>
            <person name="Balcaen A."/>
            <person name="Lebbe L."/>
            <person name="Rodriguez-Diaz M."/>
            <person name="Swings J."/>
            <person name="De Vos P."/>
        </authorList>
    </citation>
    <scope>NUCLEOTIDE SEQUENCE [LARGE SCALE GENOMIC DNA]</scope>
    <source>
        <strain evidence="9 10">LMG 19488</strain>
    </source>
</reference>
<accession>A0A221MHV6</accession>
<dbReference type="EMBL" id="CP022437">
    <property type="protein sequence ID" value="ASN07247.1"/>
    <property type="molecule type" value="Genomic_DNA"/>
</dbReference>
<dbReference type="RefSeq" id="WP_089534240.1">
    <property type="nucleotide sequence ID" value="NZ_CP022437.1"/>
</dbReference>
<evidence type="ECO:0000256" key="1">
    <source>
        <dbReference type="ARBA" id="ARBA00004651"/>
    </source>
</evidence>
<comment type="subcellular location">
    <subcellularLocation>
        <location evidence="1">Cell membrane</location>
        <topology evidence="1">Multi-pass membrane protein</topology>
    </subcellularLocation>
</comment>
<feature type="domain" description="Major facilitator superfamily (MFS) profile" evidence="8">
    <location>
        <begin position="230"/>
        <end position="409"/>
    </location>
</feature>
<dbReference type="AlphaFoldDB" id="A0A221MHV6"/>
<evidence type="ECO:0000256" key="5">
    <source>
        <dbReference type="ARBA" id="ARBA00022989"/>
    </source>
</evidence>
<proteinExistence type="predicted"/>
<feature type="transmembrane region" description="Helical" evidence="7">
    <location>
        <begin position="182"/>
        <end position="203"/>
    </location>
</feature>
<dbReference type="GO" id="GO:0022857">
    <property type="term" value="F:transmembrane transporter activity"/>
    <property type="evidence" value="ECO:0007669"/>
    <property type="project" value="InterPro"/>
</dbReference>
<evidence type="ECO:0000256" key="6">
    <source>
        <dbReference type="ARBA" id="ARBA00023136"/>
    </source>
</evidence>
<feature type="transmembrane region" description="Helical" evidence="7">
    <location>
        <begin position="321"/>
        <end position="340"/>
    </location>
</feature>
<dbReference type="GO" id="GO:0005886">
    <property type="term" value="C:plasma membrane"/>
    <property type="evidence" value="ECO:0007669"/>
    <property type="project" value="UniProtKB-SubCell"/>
</dbReference>
<dbReference type="Proteomes" id="UP000204391">
    <property type="component" value="Chromosome"/>
</dbReference>
<feature type="transmembrane region" description="Helical" evidence="7">
    <location>
        <begin position="39"/>
        <end position="64"/>
    </location>
</feature>
<keyword evidence="4 7" id="KW-0812">Transmembrane</keyword>
<dbReference type="SUPFAM" id="SSF103473">
    <property type="entry name" value="MFS general substrate transporter"/>
    <property type="match status" value="1"/>
</dbReference>
<feature type="transmembrane region" description="Helical" evidence="7">
    <location>
        <begin position="385"/>
        <end position="403"/>
    </location>
</feature>
<name>A0A221MHV6_9BACI</name>
<feature type="transmembrane region" description="Helical" evidence="7">
    <location>
        <begin position="267"/>
        <end position="285"/>
    </location>
</feature>
<organism evidence="9 10">
    <name type="scientific">Virgibacillus necropolis</name>
    <dbReference type="NCBI Taxonomy" id="163877"/>
    <lineage>
        <taxon>Bacteria</taxon>
        <taxon>Bacillati</taxon>
        <taxon>Bacillota</taxon>
        <taxon>Bacilli</taxon>
        <taxon>Bacillales</taxon>
        <taxon>Bacillaceae</taxon>
        <taxon>Virgibacillus</taxon>
    </lineage>
</organism>
<keyword evidence="6 7" id="KW-0472">Membrane</keyword>
<dbReference type="InterPro" id="IPR020846">
    <property type="entry name" value="MFS_dom"/>
</dbReference>
<dbReference type="PANTHER" id="PTHR23513">
    <property type="entry name" value="INTEGRAL MEMBRANE EFFLUX PROTEIN-RELATED"/>
    <property type="match status" value="1"/>
</dbReference>
<keyword evidence="5 7" id="KW-1133">Transmembrane helix</keyword>
<keyword evidence="3" id="KW-1003">Cell membrane</keyword>
<evidence type="ECO:0000256" key="4">
    <source>
        <dbReference type="ARBA" id="ARBA00022692"/>
    </source>
</evidence>
<dbReference type="OrthoDB" id="2276409at2"/>
<dbReference type="KEGG" id="vne:CFK40_00050"/>
<dbReference type="InterPro" id="IPR036259">
    <property type="entry name" value="MFS_trans_sf"/>
</dbReference>
<evidence type="ECO:0000259" key="8">
    <source>
        <dbReference type="PROSITE" id="PS50850"/>
    </source>
</evidence>
<protein>
    <submittedName>
        <fullName evidence="9">MFS transporter</fullName>
    </submittedName>
</protein>
<keyword evidence="10" id="KW-1185">Reference proteome</keyword>
<feature type="transmembrane region" description="Helical" evidence="7">
    <location>
        <begin position="153"/>
        <end position="176"/>
    </location>
</feature>
<keyword evidence="2" id="KW-0813">Transport</keyword>
<evidence type="ECO:0000313" key="10">
    <source>
        <dbReference type="Proteomes" id="UP000204391"/>
    </source>
</evidence>
<feature type="transmembrane region" description="Helical" evidence="7">
    <location>
        <begin position="114"/>
        <end position="132"/>
    </location>
</feature>
<dbReference type="CDD" id="cd06173">
    <property type="entry name" value="MFS_MefA_like"/>
    <property type="match status" value="1"/>
</dbReference>
<gene>
    <name evidence="9" type="ORF">CFK40_00050</name>
</gene>
<feature type="transmembrane region" description="Helical" evidence="7">
    <location>
        <begin position="236"/>
        <end position="255"/>
    </location>
</feature>
<dbReference type="Pfam" id="PF05977">
    <property type="entry name" value="MFS_3"/>
    <property type="match status" value="1"/>
</dbReference>
<dbReference type="PRINTS" id="PR01988">
    <property type="entry name" value="EXPORTERBACE"/>
</dbReference>
<evidence type="ECO:0000256" key="2">
    <source>
        <dbReference type="ARBA" id="ARBA00022448"/>
    </source>
</evidence>